<protein>
    <recommendedName>
        <fullName evidence="6">SH3 domain-containing protein</fullName>
    </recommendedName>
</protein>
<dbReference type="Gene3D" id="2.30.30.40">
    <property type="entry name" value="SH3 Domains"/>
    <property type="match status" value="1"/>
</dbReference>
<proteinExistence type="predicted"/>
<sequence>MPRDFPTRRGAALAASLLLLVDAVYTAVLAGRVSISVFGGHDGVVNWYGRSVQVARIAYAVFAISSLLTSLAGIITLLTPRRRLPIPLLPALATTSTLISLAFLSGVVYARFNHTSVSTSLALAISAIATAVSFLLIFTPLDEGRKYKPAMQDGGPTATFIEPAMRPATYIGPSALEAGELIVIPETSVAAAVPVELAAAYKSSDDPTTRSHWEDPYSVHDDTSSGGNPPHVSSFRDSALTLVHHDAASLHEYMPWPPRLPTANTPEPARSTTPLSLDVYYHPHPNGAEGDDSSVEREPVGGIGVAEGGTEPAPRPYRADPIFLPDDAVPHHEPSLHDSIFSPVHDQFVTRPAHPHQLPMANLPRMAEPALPRVESARHHPYPDPATTVFEPRVEFDADHTIGQKPQRGSLPCPMVLRGIAQFYPRNSDEVEVQLDDRIVLRKAFSDGWVLIANLTRKTEGFAPEMAIGFRPASVVSAEVDAL</sequence>
<organism evidence="4 5">
    <name type="scientific">Blyttiomyces helicus</name>
    <dbReference type="NCBI Taxonomy" id="388810"/>
    <lineage>
        <taxon>Eukaryota</taxon>
        <taxon>Fungi</taxon>
        <taxon>Fungi incertae sedis</taxon>
        <taxon>Chytridiomycota</taxon>
        <taxon>Chytridiomycota incertae sedis</taxon>
        <taxon>Chytridiomycetes</taxon>
        <taxon>Chytridiomycetes incertae sedis</taxon>
        <taxon>Blyttiomyces</taxon>
    </lineage>
</organism>
<reference evidence="5" key="1">
    <citation type="journal article" date="2018" name="Nat. Microbiol.">
        <title>Leveraging single-cell genomics to expand the fungal tree of life.</title>
        <authorList>
            <person name="Ahrendt S.R."/>
            <person name="Quandt C.A."/>
            <person name="Ciobanu D."/>
            <person name="Clum A."/>
            <person name="Salamov A."/>
            <person name="Andreopoulos B."/>
            <person name="Cheng J.F."/>
            <person name="Woyke T."/>
            <person name="Pelin A."/>
            <person name="Henrissat B."/>
            <person name="Reynolds N.K."/>
            <person name="Benny G.L."/>
            <person name="Smith M.E."/>
            <person name="James T.Y."/>
            <person name="Grigoriev I.V."/>
        </authorList>
    </citation>
    <scope>NUCLEOTIDE SEQUENCE [LARGE SCALE GENOMIC DNA]</scope>
</reference>
<feature type="chain" id="PRO_5020502410" description="SH3 domain-containing protein" evidence="3">
    <location>
        <begin position="27"/>
        <end position="483"/>
    </location>
</feature>
<dbReference type="InterPro" id="IPR036028">
    <property type="entry name" value="SH3-like_dom_sf"/>
</dbReference>
<feature type="signal peptide" evidence="3">
    <location>
        <begin position="1"/>
        <end position="26"/>
    </location>
</feature>
<feature type="transmembrane region" description="Helical" evidence="2">
    <location>
        <begin position="121"/>
        <end position="141"/>
    </location>
</feature>
<keyword evidence="2" id="KW-1133">Transmembrane helix</keyword>
<feature type="transmembrane region" description="Helical" evidence="2">
    <location>
        <begin position="57"/>
        <end position="79"/>
    </location>
</feature>
<evidence type="ECO:0008006" key="6">
    <source>
        <dbReference type="Google" id="ProtNLM"/>
    </source>
</evidence>
<keyword evidence="2" id="KW-0812">Transmembrane</keyword>
<evidence type="ECO:0000256" key="2">
    <source>
        <dbReference type="SAM" id="Phobius"/>
    </source>
</evidence>
<keyword evidence="2" id="KW-0472">Membrane</keyword>
<dbReference type="AlphaFoldDB" id="A0A4P9WRP9"/>
<keyword evidence="5" id="KW-1185">Reference proteome</keyword>
<dbReference type="EMBL" id="KZ994174">
    <property type="protein sequence ID" value="RKO93606.1"/>
    <property type="molecule type" value="Genomic_DNA"/>
</dbReference>
<evidence type="ECO:0000256" key="1">
    <source>
        <dbReference type="SAM" id="MobiDB-lite"/>
    </source>
</evidence>
<dbReference type="OrthoDB" id="5340910at2759"/>
<keyword evidence="3" id="KW-0732">Signal</keyword>
<feature type="compositionally biased region" description="Basic and acidic residues" evidence="1">
    <location>
        <begin position="203"/>
        <end position="223"/>
    </location>
</feature>
<gene>
    <name evidence="4" type="ORF">BDK51DRAFT_31006</name>
</gene>
<accession>A0A4P9WRP9</accession>
<dbReference type="Proteomes" id="UP000269721">
    <property type="component" value="Unassembled WGS sequence"/>
</dbReference>
<feature type="region of interest" description="Disordered" evidence="1">
    <location>
        <begin position="203"/>
        <end position="235"/>
    </location>
</feature>
<evidence type="ECO:0000313" key="4">
    <source>
        <dbReference type="EMBL" id="RKO93606.1"/>
    </source>
</evidence>
<feature type="region of interest" description="Disordered" evidence="1">
    <location>
        <begin position="258"/>
        <end position="319"/>
    </location>
</feature>
<dbReference type="SUPFAM" id="SSF50044">
    <property type="entry name" value="SH3-domain"/>
    <property type="match status" value="1"/>
</dbReference>
<feature type="transmembrane region" description="Helical" evidence="2">
    <location>
        <begin position="86"/>
        <end position="109"/>
    </location>
</feature>
<evidence type="ECO:0000256" key="3">
    <source>
        <dbReference type="SAM" id="SignalP"/>
    </source>
</evidence>
<feature type="compositionally biased region" description="Polar residues" evidence="1">
    <location>
        <begin position="262"/>
        <end position="275"/>
    </location>
</feature>
<name>A0A4P9WRP9_9FUNG</name>
<evidence type="ECO:0000313" key="5">
    <source>
        <dbReference type="Proteomes" id="UP000269721"/>
    </source>
</evidence>